<dbReference type="Proteomes" id="UP000593567">
    <property type="component" value="Unassembled WGS sequence"/>
</dbReference>
<dbReference type="SFLD" id="SFLDG01205">
    <property type="entry name" value="AMPS.1"/>
    <property type="match status" value="1"/>
</dbReference>
<keyword evidence="4" id="KW-0732">Signal</keyword>
<dbReference type="SFLD" id="SFLDS00019">
    <property type="entry name" value="Glutathione_Transferase_(cytos"/>
    <property type="match status" value="1"/>
</dbReference>
<accession>A0A7J7IY12</accession>
<comment type="caution">
    <text evidence="7">The sequence shown here is derived from an EMBL/GenBank/DDBJ whole genome shotgun (WGS) entry which is preliminary data.</text>
</comment>
<proteinExistence type="predicted"/>
<dbReference type="SFLD" id="SFLDG00363">
    <property type="entry name" value="AMPS_(cytGST):_Alpha-__Mu-__Pi"/>
    <property type="match status" value="1"/>
</dbReference>
<evidence type="ECO:0000256" key="4">
    <source>
        <dbReference type="SAM" id="SignalP"/>
    </source>
</evidence>
<dbReference type="PANTHER" id="PTHR11571">
    <property type="entry name" value="GLUTATHIONE S-TRANSFERASE"/>
    <property type="match status" value="1"/>
</dbReference>
<dbReference type="InterPro" id="IPR050213">
    <property type="entry name" value="GST_superfamily"/>
</dbReference>
<keyword evidence="8" id="KW-1185">Reference proteome</keyword>
<dbReference type="SUPFAM" id="SSF47616">
    <property type="entry name" value="GST C-terminal domain-like"/>
    <property type="match status" value="1"/>
</dbReference>
<dbReference type="PROSITE" id="PS50405">
    <property type="entry name" value="GST_CTER"/>
    <property type="match status" value="1"/>
</dbReference>
<evidence type="ECO:0000256" key="1">
    <source>
        <dbReference type="ARBA" id="ARBA00012452"/>
    </source>
</evidence>
<dbReference type="Pfam" id="PF02798">
    <property type="entry name" value="GST_N"/>
    <property type="match status" value="1"/>
</dbReference>
<dbReference type="EMBL" id="VXIV02003273">
    <property type="protein sequence ID" value="KAF6018812.1"/>
    <property type="molecule type" value="Genomic_DNA"/>
</dbReference>
<evidence type="ECO:0000256" key="3">
    <source>
        <dbReference type="ARBA" id="ARBA00047960"/>
    </source>
</evidence>
<keyword evidence="2" id="KW-0808">Transferase</keyword>
<evidence type="ECO:0000313" key="8">
    <source>
        <dbReference type="Proteomes" id="UP000593567"/>
    </source>
</evidence>
<evidence type="ECO:0000313" key="7">
    <source>
        <dbReference type="EMBL" id="KAF6018812.1"/>
    </source>
</evidence>
<dbReference type="InterPro" id="IPR040079">
    <property type="entry name" value="Glutathione_S-Trfase"/>
</dbReference>
<feature type="domain" description="GST N-terminal" evidence="5">
    <location>
        <begin position="54"/>
        <end position="131"/>
    </location>
</feature>
<feature type="signal peptide" evidence="4">
    <location>
        <begin position="1"/>
        <end position="19"/>
    </location>
</feature>
<dbReference type="InterPro" id="IPR004046">
    <property type="entry name" value="GST_C"/>
</dbReference>
<reference evidence="7" key="1">
    <citation type="submission" date="2020-06" db="EMBL/GenBank/DDBJ databases">
        <title>Draft genome of Bugula neritina, a colonial animal packing powerful symbionts and potential medicines.</title>
        <authorList>
            <person name="Rayko M."/>
        </authorList>
    </citation>
    <scope>NUCLEOTIDE SEQUENCE [LARGE SCALE GENOMIC DNA]</scope>
    <source>
        <strain evidence="7">Kwan_BN1</strain>
    </source>
</reference>
<dbReference type="PROSITE" id="PS50404">
    <property type="entry name" value="GST_NTER"/>
    <property type="match status" value="1"/>
</dbReference>
<evidence type="ECO:0000259" key="5">
    <source>
        <dbReference type="PROSITE" id="PS50404"/>
    </source>
</evidence>
<feature type="domain" description="GST C-terminal" evidence="6">
    <location>
        <begin position="133"/>
        <end position="254"/>
    </location>
</feature>
<gene>
    <name evidence="7" type="ORF">EB796_022861</name>
</gene>
<evidence type="ECO:0000256" key="2">
    <source>
        <dbReference type="ARBA" id="ARBA00022679"/>
    </source>
</evidence>
<dbReference type="PANTHER" id="PTHR11571:SF224">
    <property type="entry name" value="HEMATOPOIETIC PROSTAGLANDIN D SYNTHASE"/>
    <property type="match status" value="1"/>
</dbReference>
<feature type="chain" id="PRO_5029694715" description="glutathione transferase" evidence="4">
    <location>
        <begin position="20"/>
        <end position="254"/>
    </location>
</feature>
<name>A0A7J7IY12_BUGNE</name>
<dbReference type="GO" id="GO:0006749">
    <property type="term" value="P:glutathione metabolic process"/>
    <property type="evidence" value="ECO:0007669"/>
    <property type="project" value="TreeGrafter"/>
</dbReference>
<dbReference type="Gene3D" id="1.20.1050.10">
    <property type="match status" value="1"/>
</dbReference>
<sequence length="254" mass="28959">MNVLLNLLVLVGIAALAQAKACEDDVLCTYREDLCRDNVYYQKLCPKICGKCGKLYKMTYFDLRGRAEQIRWILEQGEANWEDIRIKLEDWPKIKPTTILGQLPFLEVENVTLGQSAAVAMYLARELNLVGSNELEAAEVHMVWQTVQEAFNDQVNIRFAPDNPTRIQRQNDYDNGRFPILTKFLENRLKDGQEWLVGNKLSAADIVTASLLDTQTGKAAEAVKNSPTLSALTKKVKELPRIKNWIAHRPYNDY</sequence>
<dbReference type="CDD" id="cd03039">
    <property type="entry name" value="GST_N_Sigma_like"/>
    <property type="match status" value="1"/>
</dbReference>
<dbReference type="InterPro" id="IPR036249">
    <property type="entry name" value="Thioredoxin-like_sf"/>
</dbReference>
<dbReference type="EC" id="2.5.1.18" evidence="1"/>
<dbReference type="InterPro" id="IPR010987">
    <property type="entry name" value="Glutathione-S-Trfase_C-like"/>
</dbReference>
<comment type="catalytic activity">
    <reaction evidence="3">
        <text>RX + glutathione = an S-substituted glutathione + a halide anion + H(+)</text>
        <dbReference type="Rhea" id="RHEA:16437"/>
        <dbReference type="ChEBI" id="CHEBI:15378"/>
        <dbReference type="ChEBI" id="CHEBI:16042"/>
        <dbReference type="ChEBI" id="CHEBI:17792"/>
        <dbReference type="ChEBI" id="CHEBI:57925"/>
        <dbReference type="ChEBI" id="CHEBI:90779"/>
        <dbReference type="EC" id="2.5.1.18"/>
    </reaction>
</comment>
<dbReference type="AlphaFoldDB" id="A0A7J7IY12"/>
<dbReference type="Gene3D" id="3.40.30.10">
    <property type="entry name" value="Glutaredoxin"/>
    <property type="match status" value="1"/>
</dbReference>
<dbReference type="InterPro" id="IPR004045">
    <property type="entry name" value="Glutathione_S-Trfase_N"/>
</dbReference>
<dbReference type="OrthoDB" id="414243at2759"/>
<dbReference type="InterPro" id="IPR036282">
    <property type="entry name" value="Glutathione-S-Trfase_C_sf"/>
</dbReference>
<dbReference type="Pfam" id="PF14497">
    <property type="entry name" value="GST_C_3"/>
    <property type="match status" value="1"/>
</dbReference>
<protein>
    <recommendedName>
        <fullName evidence="1">glutathione transferase</fullName>
        <ecNumber evidence="1">2.5.1.18</ecNumber>
    </recommendedName>
</protein>
<dbReference type="GO" id="GO:0004364">
    <property type="term" value="F:glutathione transferase activity"/>
    <property type="evidence" value="ECO:0007669"/>
    <property type="project" value="UniProtKB-EC"/>
</dbReference>
<dbReference type="SUPFAM" id="SSF52833">
    <property type="entry name" value="Thioredoxin-like"/>
    <property type="match status" value="1"/>
</dbReference>
<organism evidence="7 8">
    <name type="scientific">Bugula neritina</name>
    <name type="common">Brown bryozoan</name>
    <name type="synonym">Sertularia neritina</name>
    <dbReference type="NCBI Taxonomy" id="10212"/>
    <lineage>
        <taxon>Eukaryota</taxon>
        <taxon>Metazoa</taxon>
        <taxon>Spiralia</taxon>
        <taxon>Lophotrochozoa</taxon>
        <taxon>Bryozoa</taxon>
        <taxon>Gymnolaemata</taxon>
        <taxon>Cheilostomatida</taxon>
        <taxon>Flustrina</taxon>
        <taxon>Buguloidea</taxon>
        <taxon>Bugulidae</taxon>
        <taxon>Bugula</taxon>
    </lineage>
</organism>
<evidence type="ECO:0000259" key="6">
    <source>
        <dbReference type="PROSITE" id="PS50405"/>
    </source>
</evidence>